<feature type="signal peptide" evidence="2">
    <location>
        <begin position="1"/>
        <end position="21"/>
    </location>
</feature>
<evidence type="ECO:0000313" key="3">
    <source>
        <dbReference type="EMBL" id="MEI4551878.1"/>
    </source>
</evidence>
<evidence type="ECO:0000313" key="4">
    <source>
        <dbReference type="Proteomes" id="UP001382455"/>
    </source>
</evidence>
<keyword evidence="4" id="KW-1185">Reference proteome</keyword>
<organism evidence="3 4">
    <name type="scientific">Pseudoalteromonas spongiae</name>
    <dbReference type="NCBI Taxonomy" id="298657"/>
    <lineage>
        <taxon>Bacteria</taxon>
        <taxon>Pseudomonadati</taxon>
        <taxon>Pseudomonadota</taxon>
        <taxon>Gammaproteobacteria</taxon>
        <taxon>Alteromonadales</taxon>
        <taxon>Pseudoalteromonadaceae</taxon>
        <taxon>Pseudoalteromonas</taxon>
    </lineage>
</organism>
<proteinExistence type="predicted"/>
<name>A0ABU8F093_9GAMM</name>
<comment type="caution">
    <text evidence="3">The sequence shown here is derived from an EMBL/GenBank/DDBJ whole genome shotgun (WGS) entry which is preliminary data.</text>
</comment>
<feature type="region of interest" description="Disordered" evidence="1">
    <location>
        <begin position="24"/>
        <end position="44"/>
    </location>
</feature>
<reference evidence="3 4" key="1">
    <citation type="submission" date="2023-12" db="EMBL/GenBank/DDBJ databases">
        <title>Friends and Foes: Symbiotic and Algicidal bacterial influence on Karenia brevis blooms.</title>
        <authorList>
            <person name="Fei C."/>
            <person name="Mohamed A.R."/>
            <person name="Booker A."/>
            <person name="Arshad M."/>
            <person name="Klass S."/>
            <person name="Ahn S."/>
            <person name="Gilbert P.M."/>
            <person name="Heil C.A."/>
            <person name="Martinez J.M."/>
            <person name="Amin S.A."/>
        </authorList>
    </citation>
    <scope>NUCLEOTIDE SEQUENCE [LARGE SCALE GENOMIC DNA]</scope>
    <source>
        <strain evidence="3 4">CE15</strain>
    </source>
</reference>
<evidence type="ECO:0008006" key="5">
    <source>
        <dbReference type="Google" id="ProtNLM"/>
    </source>
</evidence>
<accession>A0ABU8F093</accession>
<dbReference type="Gene3D" id="3.10.450.160">
    <property type="entry name" value="inner membrane protein cigr"/>
    <property type="match status" value="1"/>
</dbReference>
<protein>
    <recommendedName>
        <fullName evidence="5">RcnB family protein</fullName>
    </recommendedName>
</protein>
<dbReference type="EMBL" id="JBAWKS010000002">
    <property type="protein sequence ID" value="MEI4551878.1"/>
    <property type="molecule type" value="Genomic_DNA"/>
</dbReference>
<feature type="chain" id="PRO_5046159458" description="RcnB family protein" evidence="2">
    <location>
        <begin position="22"/>
        <end position="104"/>
    </location>
</feature>
<sequence>MKISVVISLLSLALTTSPLIAKNDKKHGDKSLPPGLQKKYERTGQLPPGWQKKIVVGKPIEYDIYRHHKVIVPIDNKGLITVSIDGKLIRLIEATREVVEILKK</sequence>
<gene>
    <name evidence="3" type="ORF">WAE96_19535</name>
</gene>
<dbReference type="RefSeq" id="WP_336436769.1">
    <property type="nucleotide sequence ID" value="NZ_JBAWKS010000002.1"/>
</dbReference>
<keyword evidence="2" id="KW-0732">Signal</keyword>
<evidence type="ECO:0000256" key="2">
    <source>
        <dbReference type="SAM" id="SignalP"/>
    </source>
</evidence>
<evidence type="ECO:0000256" key="1">
    <source>
        <dbReference type="SAM" id="MobiDB-lite"/>
    </source>
</evidence>
<dbReference type="Proteomes" id="UP001382455">
    <property type="component" value="Unassembled WGS sequence"/>
</dbReference>